<protein>
    <submittedName>
        <fullName evidence="1 2">Uncharacterized protein</fullName>
    </submittedName>
</protein>
<dbReference type="EnsemblMetazoa" id="ISCW013838-RA">
    <property type="protein sequence ID" value="ISCW013838-PA"/>
    <property type="gene ID" value="ISCW013838"/>
</dbReference>
<gene>
    <name evidence="1" type="ORF">IscW_ISCW013838</name>
</gene>
<dbReference type="EMBL" id="ABJB010436087">
    <property type="status" value="NOT_ANNOTATED_CDS"/>
    <property type="molecule type" value="Genomic_DNA"/>
</dbReference>
<name>B7QGR4_IXOSC</name>
<accession>B7QGR4</accession>
<dbReference type="VEuPathDB" id="VectorBase:ISCW013838"/>
<dbReference type="OrthoDB" id="3176171at2759"/>
<organism>
    <name type="scientific">Ixodes scapularis</name>
    <name type="common">Black-legged tick</name>
    <name type="synonym">Deer tick</name>
    <dbReference type="NCBI Taxonomy" id="6945"/>
    <lineage>
        <taxon>Eukaryota</taxon>
        <taxon>Metazoa</taxon>
        <taxon>Ecdysozoa</taxon>
        <taxon>Arthropoda</taxon>
        <taxon>Chelicerata</taxon>
        <taxon>Arachnida</taxon>
        <taxon>Acari</taxon>
        <taxon>Parasitiformes</taxon>
        <taxon>Ixodida</taxon>
        <taxon>Ixodoidea</taxon>
        <taxon>Ixodidae</taxon>
        <taxon>Ixodinae</taxon>
        <taxon>Ixodes</taxon>
    </lineage>
</organism>
<proteinExistence type="predicted"/>
<dbReference type="InParanoid" id="B7QGR4"/>
<reference evidence="1 3" key="1">
    <citation type="submission" date="2008-03" db="EMBL/GenBank/DDBJ databases">
        <title>Annotation of Ixodes scapularis.</title>
        <authorList>
            <consortium name="Ixodes scapularis Genome Project Consortium"/>
            <person name="Caler E."/>
            <person name="Hannick L.I."/>
            <person name="Bidwell S."/>
            <person name="Joardar V."/>
            <person name="Thiagarajan M."/>
            <person name="Amedeo P."/>
            <person name="Galinsky K.J."/>
            <person name="Schobel S."/>
            <person name="Inman J."/>
            <person name="Hostetler J."/>
            <person name="Miller J."/>
            <person name="Hammond M."/>
            <person name="Megy K."/>
            <person name="Lawson D."/>
            <person name="Kodira C."/>
            <person name="Sutton G."/>
            <person name="Meyer J."/>
            <person name="Hill C.A."/>
            <person name="Birren B."/>
            <person name="Nene V."/>
            <person name="Collins F."/>
            <person name="Alarcon-Chaidez F."/>
            <person name="Wikel S."/>
            <person name="Strausberg R."/>
        </authorList>
    </citation>
    <scope>NUCLEOTIDE SEQUENCE [LARGE SCALE GENOMIC DNA]</scope>
    <source>
        <strain evidence="3">Wikel</strain>
        <strain evidence="1">Wikel colony</strain>
    </source>
</reference>
<dbReference type="STRING" id="6945.B7QGR4"/>
<dbReference type="PaxDb" id="6945-B7QGR4"/>
<reference evidence="2" key="2">
    <citation type="submission" date="2020-05" db="UniProtKB">
        <authorList>
            <consortium name="EnsemblMetazoa"/>
        </authorList>
    </citation>
    <scope>IDENTIFICATION</scope>
    <source>
        <strain evidence="2">wikel</strain>
    </source>
</reference>
<dbReference type="AlphaFoldDB" id="B7QGR4"/>
<keyword evidence="3" id="KW-1185">Reference proteome</keyword>
<dbReference type="HOGENOM" id="CLU_2087480_0_0_1"/>
<dbReference type="Proteomes" id="UP000001555">
    <property type="component" value="Unassembled WGS sequence"/>
</dbReference>
<dbReference type="EMBL" id="DS933908">
    <property type="protein sequence ID" value="EEC18036.1"/>
    <property type="molecule type" value="Genomic_DNA"/>
</dbReference>
<evidence type="ECO:0000313" key="3">
    <source>
        <dbReference type="Proteomes" id="UP000001555"/>
    </source>
</evidence>
<dbReference type="VEuPathDB" id="VectorBase:ISCI013838"/>
<dbReference type="VEuPathDB" id="VectorBase:ISCP_015985"/>
<evidence type="ECO:0000313" key="1">
    <source>
        <dbReference type="EMBL" id="EEC18036.1"/>
    </source>
</evidence>
<evidence type="ECO:0000313" key="2">
    <source>
        <dbReference type="EnsemblMetazoa" id="ISCW013838-PA"/>
    </source>
</evidence>
<sequence>MYSRQVEMVPCSETGREYSEEDNVFLDSPGDLVGRDLHFVVRIVHCRAIPERFTLVEHLSDSYVAISVWGVQVSRASATGPRAKGRMLKRNFQEDLVNQTNALMNGFRMNGRVSAPI</sequence>